<evidence type="ECO:0000313" key="2">
    <source>
        <dbReference type="Proteomes" id="UP000553193"/>
    </source>
</evidence>
<keyword evidence="2" id="KW-1185">Reference proteome</keyword>
<dbReference type="AlphaFoldDB" id="A0A840AGM8"/>
<organism evidence="1 2">
    <name type="scientific">Roseococcus suduntuyensis</name>
    <dbReference type="NCBI Taxonomy" id="455361"/>
    <lineage>
        <taxon>Bacteria</taxon>
        <taxon>Pseudomonadati</taxon>
        <taxon>Pseudomonadota</taxon>
        <taxon>Alphaproteobacteria</taxon>
        <taxon>Acetobacterales</taxon>
        <taxon>Roseomonadaceae</taxon>
        <taxon>Roseococcus</taxon>
    </lineage>
</organism>
<proteinExistence type="predicted"/>
<name>A0A840AGM8_9PROT</name>
<dbReference type="EMBL" id="JACIDJ010000009">
    <property type="protein sequence ID" value="MBB3900231.1"/>
    <property type="molecule type" value="Genomic_DNA"/>
</dbReference>
<comment type="caution">
    <text evidence="1">The sequence shown here is derived from an EMBL/GenBank/DDBJ whole genome shotgun (WGS) entry which is preliminary data.</text>
</comment>
<sequence>MKTLLLTDIPPCTNYTAGIVTAQMCRAVPAGQLAVFNVQNPHLTPELCADLAQLPMVTVHKPNEFGVRRWRGLPITTLGQTAVEFRKRMLRLRPIIAQALEFGRAQEVDNLWCVLQGQTMLRLALPVARGLGVPLRLHLWDPLEWWHRAHRVDRLNAWLDRRLFDRVMRAGESCASASWAMTEHFARRYGLRGEPVIAALDTPVQRRPEPVLHRPDTLTIGMAGQFYAEAEWLTLVSALTHAKWRVAGRTVRLLAMGGSPPPGAIPSENLDFRGWQPQAEVVRLLAEEADLLYCGYPFGAEMEQVSRLSFPSKLPTYFAAGRPVLFHGRADSSPATYLARRAAAWIVAQPDAASLHSALLNLAEDEAAFARFARAASAAFEADFTLETQRAAVRRFLGL</sequence>
<dbReference type="SUPFAM" id="SSF53756">
    <property type="entry name" value="UDP-Glycosyltransferase/glycogen phosphorylase"/>
    <property type="match status" value="1"/>
</dbReference>
<gene>
    <name evidence="1" type="ORF">GGQ83_003707</name>
</gene>
<protein>
    <submittedName>
        <fullName evidence="1">Glycosyltransferase involved in cell wall biosynthesis</fullName>
    </submittedName>
</protein>
<dbReference type="RefSeq" id="WP_184386464.1">
    <property type="nucleotide sequence ID" value="NZ_JACIDJ010000009.1"/>
</dbReference>
<dbReference type="GO" id="GO:0016740">
    <property type="term" value="F:transferase activity"/>
    <property type="evidence" value="ECO:0007669"/>
    <property type="project" value="UniProtKB-KW"/>
</dbReference>
<evidence type="ECO:0000313" key="1">
    <source>
        <dbReference type="EMBL" id="MBB3900231.1"/>
    </source>
</evidence>
<reference evidence="1 2" key="1">
    <citation type="submission" date="2020-08" db="EMBL/GenBank/DDBJ databases">
        <title>Genomic Encyclopedia of Type Strains, Phase IV (KMG-IV): sequencing the most valuable type-strain genomes for metagenomic binning, comparative biology and taxonomic classification.</title>
        <authorList>
            <person name="Goeker M."/>
        </authorList>
    </citation>
    <scope>NUCLEOTIDE SEQUENCE [LARGE SCALE GENOMIC DNA]</scope>
    <source>
        <strain evidence="1 2">DSM 19979</strain>
    </source>
</reference>
<keyword evidence="1" id="KW-0808">Transferase</keyword>
<accession>A0A840AGM8</accession>
<dbReference type="Gene3D" id="3.40.50.2000">
    <property type="entry name" value="Glycogen Phosphorylase B"/>
    <property type="match status" value="1"/>
</dbReference>
<dbReference type="Proteomes" id="UP000553193">
    <property type="component" value="Unassembled WGS sequence"/>
</dbReference>